<keyword evidence="8" id="KW-1185">Reference proteome</keyword>
<organism evidence="7 8">
    <name type="scientific">Micromonospora yangpuensis</name>
    <dbReference type="NCBI Taxonomy" id="683228"/>
    <lineage>
        <taxon>Bacteria</taxon>
        <taxon>Bacillati</taxon>
        <taxon>Actinomycetota</taxon>
        <taxon>Actinomycetes</taxon>
        <taxon>Micromonosporales</taxon>
        <taxon>Micromonosporaceae</taxon>
        <taxon>Micromonospora</taxon>
    </lineage>
</organism>
<dbReference type="InterPro" id="IPR004603">
    <property type="entry name" value="DNA_mismatch_endonuc_vsr"/>
</dbReference>
<keyword evidence="4" id="KW-0378">Hydrolase</keyword>
<reference evidence="7 8" key="1">
    <citation type="submission" date="2016-06" db="EMBL/GenBank/DDBJ databases">
        <authorList>
            <person name="Kjaerup R.B."/>
            <person name="Dalgaard T.S."/>
            <person name="Juul-Madsen H.R."/>
        </authorList>
    </citation>
    <scope>NUCLEOTIDE SEQUENCE [LARGE SCALE GENOMIC DNA]</scope>
    <source>
        <strain evidence="7 8">DSM 45577</strain>
    </source>
</reference>
<evidence type="ECO:0000256" key="2">
    <source>
        <dbReference type="ARBA" id="ARBA00022759"/>
    </source>
</evidence>
<evidence type="ECO:0000256" key="6">
    <source>
        <dbReference type="ARBA" id="ARBA00029466"/>
    </source>
</evidence>
<dbReference type="Pfam" id="PF03852">
    <property type="entry name" value="Vsr"/>
    <property type="match status" value="1"/>
</dbReference>
<keyword evidence="2 7" id="KW-0255">Endonuclease</keyword>
<evidence type="ECO:0000256" key="3">
    <source>
        <dbReference type="ARBA" id="ARBA00022763"/>
    </source>
</evidence>
<evidence type="ECO:0000256" key="4">
    <source>
        <dbReference type="ARBA" id="ARBA00022801"/>
    </source>
</evidence>
<evidence type="ECO:0000313" key="8">
    <source>
        <dbReference type="Proteomes" id="UP000198937"/>
    </source>
</evidence>
<dbReference type="Gene3D" id="3.40.960.10">
    <property type="entry name" value="VSR Endonuclease"/>
    <property type="match status" value="1"/>
</dbReference>
<keyword evidence="3" id="KW-0227">DNA damage</keyword>
<dbReference type="STRING" id="683228.GA0070617_4414"/>
<dbReference type="GO" id="GO:0004519">
    <property type="term" value="F:endonuclease activity"/>
    <property type="evidence" value="ECO:0007669"/>
    <property type="project" value="UniProtKB-KW"/>
</dbReference>
<dbReference type="AlphaFoldDB" id="A0A1C6V361"/>
<proteinExistence type="inferred from homology"/>
<keyword evidence="5" id="KW-0234">DNA repair</keyword>
<name>A0A1C6V361_9ACTN</name>
<dbReference type="InterPro" id="IPR011335">
    <property type="entry name" value="Restrct_endonuc-II-like"/>
</dbReference>
<dbReference type="GO" id="GO:0016787">
    <property type="term" value="F:hydrolase activity"/>
    <property type="evidence" value="ECO:0007669"/>
    <property type="project" value="UniProtKB-KW"/>
</dbReference>
<dbReference type="GO" id="GO:0006298">
    <property type="term" value="P:mismatch repair"/>
    <property type="evidence" value="ECO:0007669"/>
    <property type="project" value="InterPro"/>
</dbReference>
<accession>A0A1C6V361</accession>
<evidence type="ECO:0000256" key="1">
    <source>
        <dbReference type="ARBA" id="ARBA00022722"/>
    </source>
</evidence>
<dbReference type="NCBIfam" id="TIGR00632">
    <property type="entry name" value="vsr"/>
    <property type="match status" value="1"/>
</dbReference>
<sequence>MQSNRSHDTKPELALRRALHARGLRYRVCAKPLPDLRMKADLVFRPARVAVEVRGCFWHGCKLHCRKPSANSDYWTAKIDRNIARDLKNEMALRQAGWLLIAVWEHEEPSAAAAEIDKLVRDRRSP</sequence>
<protein>
    <submittedName>
        <fullName evidence="7">T/G mismatch-specific endonuclease</fullName>
    </submittedName>
</protein>
<dbReference type="SUPFAM" id="SSF52980">
    <property type="entry name" value="Restriction endonuclease-like"/>
    <property type="match status" value="1"/>
</dbReference>
<gene>
    <name evidence="7" type="ORF">GA0070617_4414</name>
</gene>
<dbReference type="Proteomes" id="UP000198937">
    <property type="component" value="Unassembled WGS sequence"/>
</dbReference>
<evidence type="ECO:0000313" key="7">
    <source>
        <dbReference type="EMBL" id="SCL60557.1"/>
    </source>
</evidence>
<keyword evidence="1" id="KW-0540">Nuclease</keyword>
<dbReference type="CDD" id="cd00221">
    <property type="entry name" value="Vsr"/>
    <property type="match status" value="1"/>
</dbReference>
<evidence type="ECO:0000256" key="5">
    <source>
        <dbReference type="ARBA" id="ARBA00023204"/>
    </source>
</evidence>
<dbReference type="OrthoDB" id="9801520at2"/>
<comment type="similarity">
    <text evidence="6">Belongs to the Vsr family.</text>
</comment>
<dbReference type="EMBL" id="FMIA01000002">
    <property type="protein sequence ID" value="SCL60557.1"/>
    <property type="molecule type" value="Genomic_DNA"/>
</dbReference>